<dbReference type="AlphaFoldDB" id="A0A0F8XWD4"/>
<reference evidence="1" key="1">
    <citation type="journal article" date="2015" name="Nature">
        <title>Complex archaea that bridge the gap between prokaryotes and eukaryotes.</title>
        <authorList>
            <person name="Spang A."/>
            <person name="Saw J.H."/>
            <person name="Jorgensen S.L."/>
            <person name="Zaremba-Niedzwiedzka K."/>
            <person name="Martijn J."/>
            <person name="Lind A.E."/>
            <person name="van Eijk R."/>
            <person name="Schleper C."/>
            <person name="Guy L."/>
            <person name="Ettema T.J."/>
        </authorList>
    </citation>
    <scope>NUCLEOTIDE SEQUENCE</scope>
</reference>
<comment type="caution">
    <text evidence="1">The sequence shown here is derived from an EMBL/GenBank/DDBJ whole genome shotgun (WGS) entry which is preliminary data.</text>
</comment>
<gene>
    <name evidence="1" type="ORF">LCGC14_2895370</name>
</gene>
<protein>
    <submittedName>
        <fullName evidence="1">Uncharacterized protein</fullName>
    </submittedName>
</protein>
<accession>A0A0F8XWD4</accession>
<organism evidence="1">
    <name type="scientific">marine sediment metagenome</name>
    <dbReference type="NCBI Taxonomy" id="412755"/>
    <lineage>
        <taxon>unclassified sequences</taxon>
        <taxon>metagenomes</taxon>
        <taxon>ecological metagenomes</taxon>
    </lineage>
</organism>
<name>A0A0F8XWD4_9ZZZZ</name>
<proteinExistence type="predicted"/>
<dbReference type="EMBL" id="LAZR01056855">
    <property type="protein sequence ID" value="KKK73283.1"/>
    <property type="molecule type" value="Genomic_DNA"/>
</dbReference>
<feature type="non-terminal residue" evidence="1">
    <location>
        <position position="272"/>
    </location>
</feature>
<sequence>MIETDFKDCLWEPIGGNKDNMRYIGNQKTNASGTLTELIINSIDSLLILGCIKSGKNPTELDAPKDMNDASELYYKIPNGDIYNCFPKEKTGLSGGWIRLSKNVKTQNNIPITKLAENINLIFLNSNHGKKRNTIIVYDKGTGQAPQDFKNTFLYHKTDNKLKIPFVQGKYGMGGTGVIPRCGLKKYVFILSCRHPDICKPSEKNKWGWTIIRKHEASKDEKMSYYEYLCTNTEDKEIFSFFSESIPNALSGNEYDYNKQTILTHEMRLGTY</sequence>
<evidence type="ECO:0000313" key="1">
    <source>
        <dbReference type="EMBL" id="KKK73283.1"/>
    </source>
</evidence>